<comment type="caution">
    <text evidence="11">The sequence shown here is derived from an EMBL/GenBank/DDBJ whole genome shotgun (WGS) entry which is preliminary data.</text>
</comment>
<gene>
    <name evidence="11" type="ORF">B0J12DRAFT_716780</name>
</gene>
<evidence type="ECO:0000256" key="7">
    <source>
        <dbReference type="SAM" id="MobiDB-lite"/>
    </source>
</evidence>
<evidence type="ECO:0000256" key="3">
    <source>
        <dbReference type="ARBA" id="ARBA00022729"/>
    </source>
</evidence>
<keyword evidence="4 8" id="KW-1133">Transmembrane helix</keyword>
<feature type="signal peptide" evidence="9">
    <location>
        <begin position="1"/>
        <end position="25"/>
    </location>
</feature>
<feature type="domain" description="L-type lectin-like" evidence="10">
    <location>
        <begin position="28"/>
        <end position="249"/>
    </location>
</feature>
<evidence type="ECO:0000259" key="10">
    <source>
        <dbReference type="PROSITE" id="PS51328"/>
    </source>
</evidence>
<dbReference type="InterPro" id="IPR005052">
    <property type="entry name" value="Lectin_leg"/>
</dbReference>
<dbReference type="PROSITE" id="PS51328">
    <property type="entry name" value="L_LECTIN_LIKE"/>
    <property type="match status" value="1"/>
</dbReference>
<evidence type="ECO:0000313" key="11">
    <source>
        <dbReference type="EMBL" id="KAH7060422.1"/>
    </source>
</evidence>
<dbReference type="Pfam" id="PF03388">
    <property type="entry name" value="Lectin_leg-like"/>
    <property type="match status" value="1"/>
</dbReference>
<dbReference type="SUPFAM" id="SSF49899">
    <property type="entry name" value="Concanavalin A-like lectins/glucanases"/>
    <property type="match status" value="1"/>
</dbReference>
<name>A0ABQ8GL73_9PEZI</name>
<dbReference type="PANTHER" id="PTHR12223:SF28">
    <property type="entry name" value="LECTIN, MANNOSE BINDING 1 LIKE"/>
    <property type="match status" value="1"/>
</dbReference>
<evidence type="ECO:0000256" key="2">
    <source>
        <dbReference type="ARBA" id="ARBA00022692"/>
    </source>
</evidence>
<dbReference type="EMBL" id="JAGTJR010000005">
    <property type="protein sequence ID" value="KAH7060422.1"/>
    <property type="molecule type" value="Genomic_DNA"/>
</dbReference>
<keyword evidence="6" id="KW-0175">Coiled coil</keyword>
<feature type="transmembrane region" description="Helical" evidence="8">
    <location>
        <begin position="410"/>
        <end position="431"/>
    </location>
</feature>
<sequence>MHVTRRSLRWLACAALAASPLGVDAATVLDGLSFGHKAPISSDRTTIPGWTVSGEGHDPQVLSDRVILTPPYPGSMRGQVWAQAAVDRADFVADVEFRASGQDRSNGNLQVWLTRGGPPQGGVSSVYTVAQFDGLVLSIDQYGGHGGKIRGFLNDGTISFKDHHSVDSLAFGQCDYPYRNRGIPSKLRITQTGTSFAVEVDDKTCFSTDKVSFWHRLVHIPAGYKFGVSAASAENPDSFEIFKFTVSTADGVTQPPPPPPPNPPAVQQQQDQSQQSVRGYSQDQHQQAAAAAGSQPAISKEQFDEMNVRVQAVNQRVDEIFKLLQELRTRHEQTHTELMSLNKNGPIHDHVGAVESKVGKIENIVTAIQKDLEGKDYRDHLAKLQSALRDTHSGLQDSLSDVVTRHAPKMWTFVFLVIVVQALMFGGYLVYKRRRDSAPKKYL</sequence>
<protein>
    <submittedName>
        <fullName evidence="11">Concanavalin A-like lectin/glucanase domain-containing protein</fullName>
    </submittedName>
</protein>
<dbReference type="InterPro" id="IPR051136">
    <property type="entry name" value="Intracellular_Lectin-GPT"/>
</dbReference>
<organism evidence="11 12">
    <name type="scientific">Macrophomina phaseolina</name>
    <dbReference type="NCBI Taxonomy" id="35725"/>
    <lineage>
        <taxon>Eukaryota</taxon>
        <taxon>Fungi</taxon>
        <taxon>Dikarya</taxon>
        <taxon>Ascomycota</taxon>
        <taxon>Pezizomycotina</taxon>
        <taxon>Dothideomycetes</taxon>
        <taxon>Dothideomycetes incertae sedis</taxon>
        <taxon>Botryosphaeriales</taxon>
        <taxon>Botryosphaeriaceae</taxon>
        <taxon>Macrophomina</taxon>
    </lineage>
</organism>
<feature type="coiled-coil region" evidence="6">
    <location>
        <begin position="310"/>
        <end position="344"/>
    </location>
</feature>
<proteinExistence type="predicted"/>
<feature type="compositionally biased region" description="Pro residues" evidence="7">
    <location>
        <begin position="254"/>
        <end position="264"/>
    </location>
</feature>
<feature type="compositionally biased region" description="Low complexity" evidence="7">
    <location>
        <begin position="282"/>
        <end position="297"/>
    </location>
</feature>
<keyword evidence="2 8" id="KW-0812">Transmembrane</keyword>
<feature type="chain" id="PRO_5045872666" evidence="9">
    <location>
        <begin position="26"/>
        <end position="443"/>
    </location>
</feature>
<keyword evidence="3 9" id="KW-0732">Signal</keyword>
<dbReference type="Gene3D" id="2.60.120.200">
    <property type="match status" value="1"/>
</dbReference>
<evidence type="ECO:0000256" key="8">
    <source>
        <dbReference type="SAM" id="Phobius"/>
    </source>
</evidence>
<evidence type="ECO:0000313" key="12">
    <source>
        <dbReference type="Proteomes" id="UP000774617"/>
    </source>
</evidence>
<feature type="region of interest" description="Disordered" evidence="7">
    <location>
        <begin position="249"/>
        <end position="297"/>
    </location>
</feature>
<accession>A0ABQ8GL73</accession>
<dbReference type="InterPro" id="IPR035661">
    <property type="entry name" value="EMP46/EMP47_N"/>
</dbReference>
<evidence type="ECO:0000256" key="6">
    <source>
        <dbReference type="SAM" id="Coils"/>
    </source>
</evidence>
<evidence type="ECO:0000256" key="4">
    <source>
        <dbReference type="ARBA" id="ARBA00022989"/>
    </source>
</evidence>
<keyword evidence="5 8" id="KW-0472">Membrane</keyword>
<evidence type="ECO:0000256" key="1">
    <source>
        <dbReference type="ARBA" id="ARBA00004479"/>
    </source>
</evidence>
<feature type="compositionally biased region" description="Low complexity" evidence="7">
    <location>
        <begin position="265"/>
        <end position="275"/>
    </location>
</feature>
<comment type="subcellular location">
    <subcellularLocation>
        <location evidence="1">Membrane</location>
        <topology evidence="1">Single-pass type I membrane protein</topology>
    </subcellularLocation>
</comment>
<evidence type="ECO:0000256" key="9">
    <source>
        <dbReference type="SAM" id="SignalP"/>
    </source>
</evidence>
<keyword evidence="12" id="KW-1185">Reference proteome</keyword>
<dbReference type="PANTHER" id="PTHR12223">
    <property type="entry name" value="VESICULAR MANNOSE-BINDING LECTIN"/>
    <property type="match status" value="1"/>
</dbReference>
<reference evidence="11 12" key="1">
    <citation type="journal article" date="2021" name="Nat. Commun.">
        <title>Genetic determinants of endophytism in the Arabidopsis root mycobiome.</title>
        <authorList>
            <person name="Mesny F."/>
            <person name="Miyauchi S."/>
            <person name="Thiergart T."/>
            <person name="Pickel B."/>
            <person name="Atanasova L."/>
            <person name="Karlsson M."/>
            <person name="Huettel B."/>
            <person name="Barry K.W."/>
            <person name="Haridas S."/>
            <person name="Chen C."/>
            <person name="Bauer D."/>
            <person name="Andreopoulos W."/>
            <person name="Pangilinan J."/>
            <person name="LaButti K."/>
            <person name="Riley R."/>
            <person name="Lipzen A."/>
            <person name="Clum A."/>
            <person name="Drula E."/>
            <person name="Henrissat B."/>
            <person name="Kohler A."/>
            <person name="Grigoriev I.V."/>
            <person name="Martin F.M."/>
            <person name="Hacquard S."/>
        </authorList>
    </citation>
    <scope>NUCLEOTIDE SEQUENCE [LARGE SCALE GENOMIC DNA]</scope>
    <source>
        <strain evidence="11 12">MPI-SDFR-AT-0080</strain>
    </source>
</reference>
<evidence type="ECO:0000256" key="5">
    <source>
        <dbReference type="ARBA" id="ARBA00023136"/>
    </source>
</evidence>
<dbReference type="InterPro" id="IPR013320">
    <property type="entry name" value="ConA-like_dom_sf"/>
</dbReference>
<dbReference type="Proteomes" id="UP000774617">
    <property type="component" value="Unassembled WGS sequence"/>
</dbReference>
<dbReference type="CDD" id="cd06903">
    <property type="entry name" value="lectin_EMP46_EMP47"/>
    <property type="match status" value="1"/>
</dbReference>